<dbReference type="PANTHER" id="PTHR10889">
    <property type="entry name" value="DEOXYRIBOSE-PHOSPHATE ALDOLASE"/>
    <property type="match status" value="1"/>
</dbReference>
<dbReference type="InterPro" id="IPR011343">
    <property type="entry name" value="DeoC"/>
</dbReference>
<protein>
    <recommendedName>
        <fullName evidence="8">Deoxyribose-phosphate aldolase</fullName>
        <shortName evidence="8">DERA</shortName>
        <ecNumber evidence="8">4.1.2.4</ecNumber>
    </recommendedName>
    <alternativeName>
        <fullName evidence="8">2-deoxy-D-ribose 5-phosphate aldolase</fullName>
    </alternativeName>
    <alternativeName>
        <fullName evidence="8">Phosphodeoxyriboaldolase</fullName>
        <shortName evidence="8">Deoxyriboaldolase</shortName>
    </alternativeName>
</protein>
<dbReference type="InterPro" id="IPR028581">
    <property type="entry name" value="DeoC_typeI"/>
</dbReference>
<dbReference type="InterPro" id="IPR020084">
    <property type="entry name" value="NUDIX_hydrolase_CS"/>
</dbReference>
<dbReference type="PROSITE" id="PS51462">
    <property type="entry name" value="NUDIX"/>
    <property type="match status" value="1"/>
</dbReference>
<comment type="catalytic activity">
    <reaction evidence="6 8">
        <text>2-deoxy-D-ribose 5-phosphate = D-glyceraldehyde 3-phosphate + acetaldehyde</text>
        <dbReference type="Rhea" id="RHEA:12821"/>
        <dbReference type="ChEBI" id="CHEBI:15343"/>
        <dbReference type="ChEBI" id="CHEBI:59776"/>
        <dbReference type="ChEBI" id="CHEBI:62877"/>
        <dbReference type="EC" id="4.1.2.4"/>
    </reaction>
</comment>
<dbReference type="Pfam" id="PF00293">
    <property type="entry name" value="NUDIX"/>
    <property type="match status" value="1"/>
</dbReference>
<organism evidence="10 11">
    <name type="scientific">Ferroacidibacillus organovorans</name>
    <dbReference type="NCBI Taxonomy" id="1765683"/>
    <lineage>
        <taxon>Bacteria</taxon>
        <taxon>Bacillati</taxon>
        <taxon>Bacillota</taxon>
        <taxon>Bacilli</taxon>
        <taxon>Bacillales</taxon>
        <taxon>Alicyclobacillaceae</taxon>
        <taxon>Ferroacidibacillus</taxon>
    </lineage>
</organism>
<comment type="function">
    <text evidence="7 8">Catalyzes a reversible aldol reaction between acetaldehyde and D-glyceraldehyde 3-phosphate to generate 2-deoxy-D-ribose 5-phosphate.</text>
</comment>
<dbReference type="UniPathway" id="UPA00002">
    <property type="reaction ID" value="UER00468"/>
</dbReference>
<dbReference type="Gene3D" id="3.20.20.70">
    <property type="entry name" value="Aldolase class I"/>
    <property type="match status" value="1"/>
</dbReference>
<dbReference type="InterPro" id="IPR013785">
    <property type="entry name" value="Aldolase_TIM"/>
</dbReference>
<accession>A0A1V4EXE5</accession>
<keyword evidence="4 8" id="KW-0456">Lyase</keyword>
<dbReference type="PROSITE" id="PS00893">
    <property type="entry name" value="NUDIX_BOX"/>
    <property type="match status" value="1"/>
</dbReference>
<dbReference type="InterPro" id="IPR002915">
    <property type="entry name" value="DeoC/FbaB/LacD_aldolase"/>
</dbReference>
<feature type="active site" description="Schiff-base intermediate with acetaldehyde" evidence="8">
    <location>
        <position position="286"/>
    </location>
</feature>
<reference evidence="10 11" key="1">
    <citation type="submission" date="2017-02" db="EMBL/GenBank/DDBJ databases">
        <title>Draft genome of Acidibacillus ferrooxidans Huett2.</title>
        <authorList>
            <person name="Schopf S."/>
        </authorList>
    </citation>
    <scope>NUCLEOTIDE SEQUENCE [LARGE SCALE GENOMIC DNA]</scope>
    <source>
        <strain evidence="10 11">Huett2</strain>
    </source>
</reference>
<dbReference type="CDD" id="cd00959">
    <property type="entry name" value="DeoC"/>
    <property type="match status" value="1"/>
</dbReference>
<feature type="domain" description="Nudix hydrolase" evidence="9">
    <location>
        <begin position="1"/>
        <end position="126"/>
    </location>
</feature>
<gene>
    <name evidence="8" type="primary">deoC</name>
    <name evidence="10" type="ORF">B2M26_01665</name>
</gene>
<keyword evidence="11" id="KW-1185">Reference proteome</keyword>
<dbReference type="EC" id="4.1.2.4" evidence="8"/>
<comment type="similarity">
    <text evidence="1 8">Belongs to the DeoC/FbaB aldolase family. DeoC type 1 subfamily.</text>
</comment>
<evidence type="ECO:0000256" key="1">
    <source>
        <dbReference type="ARBA" id="ARBA00010936"/>
    </source>
</evidence>
<dbReference type="NCBIfam" id="TIGR00126">
    <property type="entry name" value="deoC"/>
    <property type="match status" value="1"/>
</dbReference>
<dbReference type="GO" id="GO:0016787">
    <property type="term" value="F:hydrolase activity"/>
    <property type="evidence" value="ECO:0007669"/>
    <property type="project" value="UniProtKB-KW"/>
</dbReference>
<evidence type="ECO:0000256" key="6">
    <source>
        <dbReference type="ARBA" id="ARBA00048791"/>
    </source>
</evidence>
<dbReference type="SUPFAM" id="SSF51569">
    <property type="entry name" value="Aldolase"/>
    <property type="match status" value="1"/>
</dbReference>
<keyword evidence="5 8" id="KW-0704">Schiff base</keyword>
<comment type="pathway">
    <text evidence="8">Carbohydrate degradation; 2-deoxy-D-ribose 1-phosphate degradation; D-glyceraldehyde 3-phosphate and acetaldehyde from 2-deoxy-alpha-D-ribose 1-phosphate: step 2/2.</text>
</comment>
<name>A0A1V4EXE5_9BACL</name>
<dbReference type="PANTHER" id="PTHR10889:SF1">
    <property type="entry name" value="DEOXYRIBOSE-PHOSPHATE ALDOLASE"/>
    <property type="match status" value="1"/>
</dbReference>
<dbReference type="EMBL" id="MWPS01000003">
    <property type="protein sequence ID" value="OPG17530.1"/>
    <property type="molecule type" value="Genomic_DNA"/>
</dbReference>
<comment type="caution">
    <text evidence="10">The sequence shown here is derived from an EMBL/GenBank/DDBJ whole genome shotgun (WGS) entry which is preliminary data.</text>
</comment>
<evidence type="ECO:0000256" key="8">
    <source>
        <dbReference type="HAMAP-Rule" id="MF_00114"/>
    </source>
</evidence>
<dbReference type="CDD" id="cd03673">
    <property type="entry name" value="NUDIX_Ap6A_hydrolase"/>
    <property type="match status" value="1"/>
</dbReference>
<dbReference type="GO" id="GO:0016052">
    <property type="term" value="P:carbohydrate catabolic process"/>
    <property type="evidence" value="ECO:0007669"/>
    <property type="project" value="TreeGrafter"/>
</dbReference>
<keyword evidence="2 8" id="KW-0963">Cytoplasm</keyword>
<proteinExistence type="inferred from homology"/>
<dbReference type="SMART" id="SM01133">
    <property type="entry name" value="DeoC"/>
    <property type="match status" value="1"/>
</dbReference>
<dbReference type="Gene3D" id="3.90.79.10">
    <property type="entry name" value="Nucleoside Triphosphate Pyrophosphohydrolase"/>
    <property type="match status" value="1"/>
</dbReference>
<evidence type="ECO:0000259" key="9">
    <source>
        <dbReference type="PROSITE" id="PS51462"/>
    </source>
</evidence>
<dbReference type="HAMAP" id="MF_00114">
    <property type="entry name" value="DeoC_type1"/>
    <property type="match status" value="1"/>
</dbReference>
<dbReference type="SUPFAM" id="SSF55811">
    <property type="entry name" value="Nudix"/>
    <property type="match status" value="1"/>
</dbReference>
<dbReference type="GO" id="GO:0004139">
    <property type="term" value="F:deoxyribose-phosphate aldolase activity"/>
    <property type="evidence" value="ECO:0007669"/>
    <property type="project" value="UniProtKB-UniRule"/>
</dbReference>
<evidence type="ECO:0000256" key="7">
    <source>
        <dbReference type="ARBA" id="ARBA00056337"/>
    </source>
</evidence>
<keyword evidence="3" id="KW-0378">Hydrolase</keyword>
<comment type="subcellular location">
    <subcellularLocation>
        <location evidence="8">Cytoplasm</location>
    </subcellularLocation>
</comment>
<evidence type="ECO:0000256" key="3">
    <source>
        <dbReference type="ARBA" id="ARBA00022801"/>
    </source>
</evidence>
<dbReference type="Pfam" id="PF01791">
    <property type="entry name" value="DeoC"/>
    <property type="match status" value="1"/>
</dbReference>
<sequence length="351" mass="37624">MYRYRDGVPEVLLIDDRFGHVALPKGHAEPGELLEETALREVLEETGMSGRVVTPLATISYRAHTDGEWVEKDAHYFLLEAKSGTITPQEEEIQGARFVTLEEAEALMLEKGYDNNRELVARGIALLRAKGETLTRLADCIDHTLLAPQATPDEVDRLCREALCYGFKSVCVNPLYVRACQQRLSGSGVEVCTVIGFPLGATGLENKAAEARQALLDGATELDMVVAIGLLKAGHTDAVLEEIRAVVEAAKGRAIVKVILETPLLSPEQQQVGAELCKRAGADFVKTCTGFAGGATEEAVGILRRTVGNELGVKASGGIRDRETAMRMIAAGASRIGASAGPALCREPFAP</sequence>
<evidence type="ECO:0000313" key="10">
    <source>
        <dbReference type="EMBL" id="OPG17530.1"/>
    </source>
</evidence>
<evidence type="ECO:0000256" key="5">
    <source>
        <dbReference type="ARBA" id="ARBA00023270"/>
    </source>
</evidence>
<dbReference type="FunFam" id="3.20.20.70:FF:000044">
    <property type="entry name" value="Deoxyribose-phosphate aldolase"/>
    <property type="match status" value="1"/>
</dbReference>
<dbReference type="InterPro" id="IPR015797">
    <property type="entry name" value="NUDIX_hydrolase-like_dom_sf"/>
</dbReference>
<dbReference type="AlphaFoldDB" id="A0A1V4EXE5"/>
<dbReference type="GO" id="GO:0005737">
    <property type="term" value="C:cytoplasm"/>
    <property type="evidence" value="ECO:0007669"/>
    <property type="project" value="UniProtKB-SubCell"/>
</dbReference>
<feature type="active site" description="Proton donor/acceptor" evidence="8">
    <location>
        <position position="314"/>
    </location>
</feature>
<dbReference type="GO" id="GO:0006018">
    <property type="term" value="P:2-deoxyribose 1-phosphate catabolic process"/>
    <property type="evidence" value="ECO:0007669"/>
    <property type="project" value="UniProtKB-UniRule"/>
</dbReference>
<dbReference type="Proteomes" id="UP000190229">
    <property type="component" value="Unassembled WGS sequence"/>
</dbReference>
<feature type="active site" description="Proton donor/acceptor" evidence="8">
    <location>
        <position position="223"/>
    </location>
</feature>
<evidence type="ECO:0000256" key="4">
    <source>
        <dbReference type="ARBA" id="ARBA00023239"/>
    </source>
</evidence>
<dbReference type="InterPro" id="IPR000086">
    <property type="entry name" value="NUDIX_hydrolase_dom"/>
</dbReference>
<evidence type="ECO:0000313" key="11">
    <source>
        <dbReference type="Proteomes" id="UP000190229"/>
    </source>
</evidence>
<dbReference type="GO" id="GO:0009264">
    <property type="term" value="P:deoxyribonucleotide catabolic process"/>
    <property type="evidence" value="ECO:0007669"/>
    <property type="project" value="UniProtKB-UniRule"/>
</dbReference>
<evidence type="ECO:0000256" key="2">
    <source>
        <dbReference type="ARBA" id="ARBA00022490"/>
    </source>
</evidence>